<protein>
    <submittedName>
        <fullName evidence="1">Uncharacterized protein</fullName>
    </submittedName>
</protein>
<sequence length="113" mass="12453">MSHKALCCGRSRDKGAAFKQPKPDQNQVGMSSAGPRQDNLSAQMSVVFSQAGDLGFTTWDQGLRSPVWLQCGPQRLSRALTESRGATHHLLMSPRRRSHLLTKTLPPLASYYS</sequence>
<comment type="caution">
    <text evidence="1">The sequence shown here is derived from an EMBL/GenBank/DDBJ whole genome shotgun (WGS) entry which is preliminary data.</text>
</comment>
<keyword evidence="2" id="KW-1185">Reference proteome</keyword>
<evidence type="ECO:0000313" key="1">
    <source>
        <dbReference type="EMBL" id="KAJ7993223.1"/>
    </source>
</evidence>
<organism evidence="1 2">
    <name type="scientific">Dallia pectoralis</name>
    <name type="common">Alaska blackfish</name>
    <dbReference type="NCBI Taxonomy" id="75939"/>
    <lineage>
        <taxon>Eukaryota</taxon>
        <taxon>Metazoa</taxon>
        <taxon>Chordata</taxon>
        <taxon>Craniata</taxon>
        <taxon>Vertebrata</taxon>
        <taxon>Euteleostomi</taxon>
        <taxon>Actinopterygii</taxon>
        <taxon>Neopterygii</taxon>
        <taxon>Teleostei</taxon>
        <taxon>Protacanthopterygii</taxon>
        <taxon>Esociformes</taxon>
        <taxon>Umbridae</taxon>
        <taxon>Dallia</taxon>
    </lineage>
</organism>
<dbReference type="Proteomes" id="UP001157502">
    <property type="component" value="Chromosome 24"/>
</dbReference>
<reference evidence="1" key="1">
    <citation type="submission" date="2021-05" db="EMBL/GenBank/DDBJ databases">
        <authorList>
            <person name="Pan Q."/>
            <person name="Jouanno E."/>
            <person name="Zahm M."/>
            <person name="Klopp C."/>
            <person name="Cabau C."/>
            <person name="Louis A."/>
            <person name="Berthelot C."/>
            <person name="Parey E."/>
            <person name="Roest Crollius H."/>
            <person name="Montfort J."/>
            <person name="Robinson-Rechavi M."/>
            <person name="Bouchez O."/>
            <person name="Lampietro C."/>
            <person name="Lopez Roques C."/>
            <person name="Donnadieu C."/>
            <person name="Postlethwait J."/>
            <person name="Bobe J."/>
            <person name="Dillon D."/>
            <person name="Chandos A."/>
            <person name="von Hippel F."/>
            <person name="Guiguen Y."/>
        </authorList>
    </citation>
    <scope>NUCLEOTIDE SEQUENCE</scope>
    <source>
        <strain evidence="1">YG-Jan2019</strain>
    </source>
</reference>
<evidence type="ECO:0000313" key="2">
    <source>
        <dbReference type="Proteomes" id="UP001157502"/>
    </source>
</evidence>
<gene>
    <name evidence="1" type="ORF">DPEC_G00270220</name>
</gene>
<accession>A0ACC2FPE5</accession>
<dbReference type="EMBL" id="CM055751">
    <property type="protein sequence ID" value="KAJ7993223.1"/>
    <property type="molecule type" value="Genomic_DNA"/>
</dbReference>
<name>A0ACC2FPE5_DALPE</name>
<proteinExistence type="predicted"/>